<organism evidence="5 6">
    <name type="scientific">Jiella avicenniae</name>
    <dbReference type="NCBI Taxonomy" id="2907202"/>
    <lineage>
        <taxon>Bacteria</taxon>
        <taxon>Pseudomonadati</taxon>
        <taxon>Pseudomonadota</taxon>
        <taxon>Alphaproteobacteria</taxon>
        <taxon>Hyphomicrobiales</taxon>
        <taxon>Aurantimonadaceae</taxon>
        <taxon>Jiella</taxon>
    </lineage>
</organism>
<dbReference type="InterPro" id="IPR011711">
    <property type="entry name" value="GntR_C"/>
</dbReference>
<dbReference type="CDD" id="cd07377">
    <property type="entry name" value="WHTH_GntR"/>
    <property type="match status" value="1"/>
</dbReference>
<dbReference type="Proteomes" id="UP001139035">
    <property type="component" value="Unassembled WGS sequence"/>
</dbReference>
<comment type="caution">
    <text evidence="5">The sequence shown here is derived from an EMBL/GenBank/DDBJ whole genome shotgun (WGS) entry which is preliminary data.</text>
</comment>
<proteinExistence type="predicted"/>
<gene>
    <name evidence="5" type="ORF">LZD57_21750</name>
</gene>
<dbReference type="SUPFAM" id="SSF48008">
    <property type="entry name" value="GntR ligand-binding domain-like"/>
    <property type="match status" value="1"/>
</dbReference>
<keyword evidence="3" id="KW-0804">Transcription</keyword>
<dbReference type="Gene3D" id="1.10.10.10">
    <property type="entry name" value="Winged helix-like DNA-binding domain superfamily/Winged helix DNA-binding domain"/>
    <property type="match status" value="1"/>
</dbReference>
<dbReference type="InterPro" id="IPR036390">
    <property type="entry name" value="WH_DNA-bd_sf"/>
</dbReference>
<dbReference type="PANTHER" id="PTHR43537">
    <property type="entry name" value="TRANSCRIPTIONAL REGULATOR, GNTR FAMILY"/>
    <property type="match status" value="1"/>
</dbReference>
<dbReference type="SMART" id="SM00895">
    <property type="entry name" value="FCD"/>
    <property type="match status" value="1"/>
</dbReference>
<feature type="domain" description="HTH gntR-type" evidence="4">
    <location>
        <begin position="21"/>
        <end position="89"/>
    </location>
</feature>
<evidence type="ECO:0000313" key="5">
    <source>
        <dbReference type="EMBL" id="MCE7030619.1"/>
    </source>
</evidence>
<dbReference type="AlphaFoldDB" id="A0A9X1P6B0"/>
<dbReference type="SUPFAM" id="SSF46785">
    <property type="entry name" value="Winged helix' DNA-binding domain"/>
    <property type="match status" value="1"/>
</dbReference>
<dbReference type="InterPro" id="IPR000524">
    <property type="entry name" value="Tscrpt_reg_HTH_GntR"/>
</dbReference>
<keyword evidence="2" id="KW-0238">DNA-binding</keyword>
<dbReference type="EMBL" id="JAJUWU010000026">
    <property type="protein sequence ID" value="MCE7030619.1"/>
    <property type="molecule type" value="Genomic_DNA"/>
</dbReference>
<evidence type="ECO:0000313" key="6">
    <source>
        <dbReference type="Proteomes" id="UP001139035"/>
    </source>
</evidence>
<dbReference type="SMART" id="SM00345">
    <property type="entry name" value="HTH_GNTR"/>
    <property type="match status" value="1"/>
</dbReference>
<dbReference type="GO" id="GO:0003677">
    <property type="term" value="F:DNA binding"/>
    <property type="evidence" value="ECO:0007669"/>
    <property type="project" value="UniProtKB-KW"/>
</dbReference>
<evidence type="ECO:0000259" key="4">
    <source>
        <dbReference type="PROSITE" id="PS50949"/>
    </source>
</evidence>
<evidence type="ECO:0000256" key="2">
    <source>
        <dbReference type="ARBA" id="ARBA00023125"/>
    </source>
</evidence>
<protein>
    <submittedName>
        <fullName evidence="5">FadR family transcriptional regulator</fullName>
    </submittedName>
</protein>
<sequence>MSRSSFVLKNAPELQQAIVRRSIRHAVATKIGALIASGILQVGDNLPSERELADALQVSRETIRGGIQILAAQGVLAVVHGARTKVVSSGVDAEFTGLRQPQAINEYGIDHIHASRLLVEREVVGIAAQEIEDGAIAFLDESLKTQRKAVEDPMRFLIIDREFHLAIYRSCSNRVLSDLVSDLYGYMMSHRRLAMSKPGAIGKSYGDHQAIVEALKRHDRDAVVAAFDVHLDRIYRTTMNVLTDAGEEHEGA</sequence>
<evidence type="ECO:0000256" key="3">
    <source>
        <dbReference type="ARBA" id="ARBA00023163"/>
    </source>
</evidence>
<dbReference type="InterPro" id="IPR036388">
    <property type="entry name" value="WH-like_DNA-bd_sf"/>
</dbReference>
<dbReference type="PANTHER" id="PTHR43537:SF5">
    <property type="entry name" value="UXU OPERON TRANSCRIPTIONAL REGULATOR"/>
    <property type="match status" value="1"/>
</dbReference>
<dbReference type="RefSeq" id="WP_233721693.1">
    <property type="nucleotide sequence ID" value="NZ_JAJUWU010000026.1"/>
</dbReference>
<name>A0A9X1P6B0_9HYPH</name>
<dbReference type="PRINTS" id="PR00035">
    <property type="entry name" value="HTHGNTR"/>
</dbReference>
<dbReference type="PROSITE" id="PS50949">
    <property type="entry name" value="HTH_GNTR"/>
    <property type="match status" value="1"/>
</dbReference>
<keyword evidence="1" id="KW-0805">Transcription regulation</keyword>
<dbReference type="GO" id="GO:0003700">
    <property type="term" value="F:DNA-binding transcription factor activity"/>
    <property type="evidence" value="ECO:0007669"/>
    <property type="project" value="InterPro"/>
</dbReference>
<keyword evidence="6" id="KW-1185">Reference proteome</keyword>
<dbReference type="Gene3D" id="1.20.120.530">
    <property type="entry name" value="GntR ligand-binding domain-like"/>
    <property type="match status" value="1"/>
</dbReference>
<dbReference type="InterPro" id="IPR008920">
    <property type="entry name" value="TF_FadR/GntR_C"/>
</dbReference>
<dbReference type="Pfam" id="PF00392">
    <property type="entry name" value="GntR"/>
    <property type="match status" value="1"/>
</dbReference>
<accession>A0A9X1P6B0</accession>
<evidence type="ECO:0000256" key="1">
    <source>
        <dbReference type="ARBA" id="ARBA00023015"/>
    </source>
</evidence>
<reference evidence="5" key="1">
    <citation type="submission" date="2022-01" db="EMBL/GenBank/DDBJ databases">
        <title>Jiella avicenniae sp. nov., a novel endophytic bacterium isolated from bark of Avicennia marina.</title>
        <authorList>
            <person name="Tuo L."/>
        </authorList>
    </citation>
    <scope>NUCLEOTIDE SEQUENCE</scope>
    <source>
        <strain evidence="5">CBK1P-4</strain>
    </source>
</reference>
<dbReference type="Pfam" id="PF07729">
    <property type="entry name" value="FCD"/>
    <property type="match status" value="1"/>
</dbReference>